<keyword evidence="4 8" id="KW-0028">Amino-acid biosynthesis</keyword>
<keyword evidence="5 8" id="KW-0378">Hydrolase</keyword>
<feature type="domain" description="PHP" evidence="9">
    <location>
        <begin position="5"/>
        <end position="188"/>
    </location>
</feature>
<dbReference type="NCBIfam" id="TIGR01856">
    <property type="entry name" value="hisJ_fam"/>
    <property type="match status" value="1"/>
</dbReference>
<dbReference type="AlphaFoldDB" id="A0A5P6VUJ2"/>
<keyword evidence="6 8" id="KW-0368">Histidine biosynthesis</keyword>
<comment type="catalytic activity">
    <reaction evidence="7 8">
        <text>L-histidinol phosphate + H2O = L-histidinol + phosphate</text>
        <dbReference type="Rhea" id="RHEA:14465"/>
        <dbReference type="ChEBI" id="CHEBI:15377"/>
        <dbReference type="ChEBI" id="CHEBI:43474"/>
        <dbReference type="ChEBI" id="CHEBI:57699"/>
        <dbReference type="ChEBI" id="CHEBI:57980"/>
        <dbReference type="EC" id="3.1.3.15"/>
    </reaction>
</comment>
<organism evidence="10 11">
    <name type="scientific">Pseudobutyrivibrio xylanivorans</name>
    <dbReference type="NCBI Taxonomy" id="185007"/>
    <lineage>
        <taxon>Bacteria</taxon>
        <taxon>Bacillati</taxon>
        <taxon>Bacillota</taxon>
        <taxon>Clostridia</taxon>
        <taxon>Lachnospirales</taxon>
        <taxon>Lachnospiraceae</taxon>
        <taxon>Pseudobutyrivibrio</taxon>
    </lineage>
</organism>
<dbReference type="GO" id="GO:0000105">
    <property type="term" value="P:L-histidine biosynthetic process"/>
    <property type="evidence" value="ECO:0007669"/>
    <property type="project" value="UniProtKB-UniRule"/>
</dbReference>
<evidence type="ECO:0000313" key="11">
    <source>
        <dbReference type="Proteomes" id="UP000327030"/>
    </source>
</evidence>
<protein>
    <recommendedName>
        <fullName evidence="3 8">Histidinol-phosphatase</fullName>
        <shortName evidence="8">HolPase</shortName>
        <ecNumber evidence="3 8">3.1.3.15</ecNumber>
    </recommendedName>
</protein>
<dbReference type="Proteomes" id="UP000327030">
    <property type="component" value="Chromosome 1"/>
</dbReference>
<dbReference type="KEGG" id="pxv:FXF36_08550"/>
<accession>A0A5P6VUJ2</accession>
<evidence type="ECO:0000256" key="3">
    <source>
        <dbReference type="ARBA" id="ARBA00013085"/>
    </source>
</evidence>
<evidence type="ECO:0000259" key="9">
    <source>
        <dbReference type="Pfam" id="PF02811"/>
    </source>
</evidence>
<dbReference type="GO" id="GO:0005737">
    <property type="term" value="C:cytoplasm"/>
    <property type="evidence" value="ECO:0007669"/>
    <property type="project" value="TreeGrafter"/>
</dbReference>
<evidence type="ECO:0000256" key="5">
    <source>
        <dbReference type="ARBA" id="ARBA00022801"/>
    </source>
</evidence>
<dbReference type="CDD" id="cd12110">
    <property type="entry name" value="PHP_HisPPase_Hisj_like"/>
    <property type="match status" value="1"/>
</dbReference>
<dbReference type="InterPro" id="IPR010140">
    <property type="entry name" value="Histidinol_P_phosphatase_HisJ"/>
</dbReference>
<dbReference type="Pfam" id="PF02811">
    <property type="entry name" value="PHP"/>
    <property type="match status" value="1"/>
</dbReference>
<dbReference type="EMBL" id="CP043028">
    <property type="protein sequence ID" value="QFJ54904.1"/>
    <property type="molecule type" value="Genomic_DNA"/>
</dbReference>
<dbReference type="EC" id="3.1.3.15" evidence="3 8"/>
<dbReference type="UniPathway" id="UPA00031">
    <property type="reaction ID" value="UER00013"/>
</dbReference>
<dbReference type="InterPro" id="IPR016195">
    <property type="entry name" value="Pol/histidinol_Pase-like"/>
</dbReference>
<evidence type="ECO:0000256" key="1">
    <source>
        <dbReference type="ARBA" id="ARBA00004970"/>
    </source>
</evidence>
<evidence type="ECO:0000256" key="8">
    <source>
        <dbReference type="RuleBase" id="RU366003"/>
    </source>
</evidence>
<evidence type="ECO:0000256" key="4">
    <source>
        <dbReference type="ARBA" id="ARBA00022605"/>
    </source>
</evidence>
<name>A0A5P6VUJ2_PSEXY</name>
<dbReference type="RefSeq" id="WP_151623363.1">
    <property type="nucleotide sequence ID" value="NZ_CP043028.1"/>
</dbReference>
<comment type="pathway">
    <text evidence="1 8">Amino-acid biosynthesis; L-histidine biosynthesis; L-histidine from 5-phospho-alpha-D-ribose 1-diphosphate: step 8/9.</text>
</comment>
<proteinExistence type="inferred from homology"/>
<dbReference type="OrthoDB" id="9775255at2"/>
<dbReference type="SUPFAM" id="SSF89550">
    <property type="entry name" value="PHP domain-like"/>
    <property type="match status" value="1"/>
</dbReference>
<dbReference type="GO" id="GO:0004401">
    <property type="term" value="F:histidinol-phosphatase activity"/>
    <property type="evidence" value="ECO:0007669"/>
    <property type="project" value="UniProtKB-UniRule"/>
</dbReference>
<evidence type="ECO:0000256" key="2">
    <source>
        <dbReference type="ARBA" id="ARBA00009152"/>
    </source>
</evidence>
<evidence type="ECO:0000256" key="7">
    <source>
        <dbReference type="ARBA" id="ARBA00049158"/>
    </source>
</evidence>
<evidence type="ECO:0000313" key="10">
    <source>
        <dbReference type="EMBL" id="QFJ54904.1"/>
    </source>
</evidence>
<dbReference type="PANTHER" id="PTHR21039">
    <property type="entry name" value="HISTIDINOL PHOSPHATASE-RELATED"/>
    <property type="match status" value="1"/>
</dbReference>
<dbReference type="Gene3D" id="3.20.20.140">
    <property type="entry name" value="Metal-dependent hydrolases"/>
    <property type="match status" value="1"/>
</dbReference>
<sequence length="256" mass="29669">MLANYHTHTVRCNHASGTEREYIESAIENGFKILGFSDHTPQPYPAEYYSHIRMRMEEVEDYTSTLVKLRDEYKKDIKLFIGYEVEYTDKYFDSLIQHLRQFPIDYIIQGQHFVPDEFNGFYTGAMTDSVDDLKAYVDLTIKGMQTGLFSYLAHPDLINFVGPNEVFQKEMRPLIQASIDLDVPLEINMQGFELGRNYPCDRFFSLASDMGARFVIGCDAHMPHQMIQPADMAGFVDFLNKNHIEYGDNIIELRPV</sequence>
<dbReference type="InterPro" id="IPR004013">
    <property type="entry name" value="PHP_dom"/>
</dbReference>
<comment type="similarity">
    <text evidence="2 8">Belongs to the PHP hydrolase family. HisK subfamily.</text>
</comment>
<reference evidence="11" key="1">
    <citation type="submission" date="2019-08" db="EMBL/GenBank/DDBJ databases">
        <title>Complete Genome Sequence of the Polysaccharide-Degrading Rumen Bacterium Pseudobutyrivibrio xylanivorans MA3014.</title>
        <authorList>
            <person name="Palevich N."/>
            <person name="Maclean P.H."/>
            <person name="Kelly W.J."/>
            <person name="Leahy S.C."/>
            <person name="Rakonjac J."/>
            <person name="Attwood G.T."/>
        </authorList>
    </citation>
    <scope>NUCLEOTIDE SEQUENCE [LARGE SCALE GENOMIC DNA]</scope>
    <source>
        <strain evidence="11">MA3014</strain>
    </source>
</reference>
<gene>
    <name evidence="10" type="ORF">FXF36_08550</name>
</gene>
<dbReference type="PANTHER" id="PTHR21039:SF0">
    <property type="entry name" value="HISTIDINOL-PHOSPHATASE"/>
    <property type="match status" value="1"/>
</dbReference>
<evidence type="ECO:0000256" key="6">
    <source>
        <dbReference type="ARBA" id="ARBA00023102"/>
    </source>
</evidence>